<evidence type="ECO:0000256" key="5">
    <source>
        <dbReference type="ARBA" id="ARBA00023157"/>
    </source>
</evidence>
<dbReference type="AlphaFoldDB" id="T1JRW9"/>
<feature type="disulfide bond" evidence="8">
    <location>
        <begin position="102"/>
        <end position="111"/>
    </location>
</feature>
<evidence type="ECO:0000259" key="10">
    <source>
        <dbReference type="PROSITE" id="PS51115"/>
    </source>
</evidence>
<evidence type="ECO:0000256" key="1">
    <source>
        <dbReference type="ARBA" id="ARBA00004613"/>
    </source>
</evidence>
<dbReference type="PANTHER" id="PTHR10574:SF436">
    <property type="entry name" value="LAMININ SUBUNIT ALPHA-2"/>
    <property type="match status" value="1"/>
</dbReference>
<keyword evidence="2" id="KW-0964">Secreted</keyword>
<dbReference type="Gene3D" id="2.170.300.10">
    <property type="entry name" value="Tie2 ligand-binding domain superfamily"/>
    <property type="match status" value="1"/>
</dbReference>
<dbReference type="GO" id="GO:0005576">
    <property type="term" value="C:extracellular region"/>
    <property type="evidence" value="ECO:0007669"/>
    <property type="project" value="UniProtKB-SubCell"/>
</dbReference>
<evidence type="ECO:0000256" key="3">
    <source>
        <dbReference type="ARBA" id="ARBA00022729"/>
    </source>
</evidence>
<keyword evidence="12" id="KW-1185">Reference proteome</keyword>
<keyword evidence="3" id="KW-0732">Signal</keyword>
<dbReference type="GO" id="GO:0005201">
    <property type="term" value="F:extracellular matrix structural constituent"/>
    <property type="evidence" value="ECO:0007669"/>
    <property type="project" value="TreeGrafter"/>
</dbReference>
<dbReference type="PROSITE" id="PS01248">
    <property type="entry name" value="EGF_LAM_1"/>
    <property type="match status" value="1"/>
</dbReference>
<reference evidence="12" key="1">
    <citation type="submission" date="2011-08" db="EMBL/GenBank/DDBJ databases">
        <authorList>
            <person name="Rombauts S."/>
        </authorList>
    </citation>
    <scope>NUCLEOTIDE SEQUENCE</scope>
    <source>
        <strain evidence="12">London</strain>
    </source>
</reference>
<dbReference type="Pfam" id="PF00052">
    <property type="entry name" value="Laminin_B"/>
    <property type="match status" value="1"/>
</dbReference>
<keyword evidence="5 8" id="KW-1015">Disulfide bond</keyword>
<dbReference type="CDD" id="cd00055">
    <property type="entry name" value="EGF_Lam"/>
    <property type="match status" value="1"/>
</dbReference>
<dbReference type="SMART" id="SM00180">
    <property type="entry name" value="EGF_Lam"/>
    <property type="match status" value="1"/>
</dbReference>
<dbReference type="SUPFAM" id="SSF57196">
    <property type="entry name" value="EGF/Laminin"/>
    <property type="match status" value="1"/>
</dbReference>
<dbReference type="InterPro" id="IPR002049">
    <property type="entry name" value="LE_dom"/>
</dbReference>
<keyword evidence="6" id="KW-0325">Glycoprotein</keyword>
<sequence>MASLTKSIFKFMAGSKPHRNKFTSSSSTNYQDFFFAFIFVNILCFISLTFLTTVSAVTSPESEESNSVDCSPNDPNFPLCRHCPCNRAGVLDPENCDEPCECKPSVIGQFCDQCKPGYVNLNSDNPEGCTKCFCFNVTTSCRITYWPSQIITNPADWQITTLSGGEIVDPQQEDDHLVIADDDAPSAPYYYWSAPREYLGDMYAAYGRKAKISLSATVLRGDSAGSPVYGPDIVLEGEDSQGSRLLIGHSWKPIPFVRAERTKINRKIVLSERNWFRLNDDGSNSSRVTRDEFVMVLSNLKL</sequence>
<dbReference type="eggNOG" id="KOG1836">
    <property type="taxonomic scope" value="Eukaryota"/>
</dbReference>
<comment type="caution">
    <text evidence="8">Lacks conserved residue(s) required for the propagation of feature annotation.</text>
</comment>
<dbReference type="GO" id="GO:0009888">
    <property type="term" value="P:tissue development"/>
    <property type="evidence" value="ECO:0007669"/>
    <property type="project" value="TreeGrafter"/>
</dbReference>
<evidence type="ECO:0008006" key="13">
    <source>
        <dbReference type="Google" id="ProtNLM"/>
    </source>
</evidence>
<dbReference type="Pfam" id="PF00053">
    <property type="entry name" value="EGF_laminin"/>
    <property type="match status" value="1"/>
</dbReference>
<dbReference type="Proteomes" id="UP000015104">
    <property type="component" value="Unassembled WGS sequence"/>
</dbReference>
<evidence type="ECO:0000259" key="9">
    <source>
        <dbReference type="PROSITE" id="PS50027"/>
    </source>
</evidence>
<keyword evidence="4" id="KW-0677">Repeat</keyword>
<dbReference type="PROSITE" id="PS50027">
    <property type="entry name" value="EGF_LAM_2"/>
    <property type="match status" value="1"/>
</dbReference>
<dbReference type="FunFam" id="2.10.25.10:FF:000090">
    <property type="entry name" value="laminin subunit alpha"/>
    <property type="match status" value="1"/>
</dbReference>
<dbReference type="PANTHER" id="PTHR10574">
    <property type="entry name" value="NETRIN/LAMININ-RELATED"/>
    <property type="match status" value="1"/>
</dbReference>
<comment type="subcellular location">
    <subcellularLocation>
        <location evidence="1">Secreted</location>
    </subcellularLocation>
</comment>
<dbReference type="InterPro" id="IPR050440">
    <property type="entry name" value="Laminin/Netrin_ECM"/>
</dbReference>
<dbReference type="EMBL" id="CAEY01000456">
    <property type="status" value="NOT_ANNOTATED_CDS"/>
    <property type="molecule type" value="Genomic_DNA"/>
</dbReference>
<evidence type="ECO:0000256" key="8">
    <source>
        <dbReference type="PROSITE-ProRule" id="PRU00460"/>
    </source>
</evidence>
<evidence type="ECO:0000313" key="11">
    <source>
        <dbReference type="EnsemblMetazoa" id="tetur01g08430.1"/>
    </source>
</evidence>
<protein>
    <recommendedName>
        <fullName evidence="13">Laminin EGF-like domain-containing protein</fullName>
    </recommendedName>
</protein>
<dbReference type="SMART" id="SM00281">
    <property type="entry name" value="LamB"/>
    <property type="match status" value="1"/>
</dbReference>
<dbReference type="EnsemblMetazoa" id="tetur01g08430.1">
    <property type="protein sequence ID" value="tetur01g08430.1"/>
    <property type="gene ID" value="tetur01g08430"/>
</dbReference>
<dbReference type="InterPro" id="IPR000034">
    <property type="entry name" value="Laminin_IV"/>
</dbReference>
<evidence type="ECO:0000256" key="7">
    <source>
        <dbReference type="ARBA" id="ARBA00023292"/>
    </source>
</evidence>
<evidence type="ECO:0000256" key="2">
    <source>
        <dbReference type="ARBA" id="ARBA00022525"/>
    </source>
</evidence>
<dbReference type="GO" id="GO:0005604">
    <property type="term" value="C:basement membrane"/>
    <property type="evidence" value="ECO:0007669"/>
    <property type="project" value="TreeGrafter"/>
</dbReference>
<accession>T1JRW9</accession>
<keyword evidence="7 8" id="KW-0424">Laminin EGF-like domain</keyword>
<dbReference type="PROSITE" id="PS51115">
    <property type="entry name" value="LAMININ_IVA"/>
    <property type="match status" value="1"/>
</dbReference>
<evidence type="ECO:0000313" key="12">
    <source>
        <dbReference type="Proteomes" id="UP000015104"/>
    </source>
</evidence>
<organism evidence="11 12">
    <name type="scientific">Tetranychus urticae</name>
    <name type="common">Two-spotted spider mite</name>
    <dbReference type="NCBI Taxonomy" id="32264"/>
    <lineage>
        <taxon>Eukaryota</taxon>
        <taxon>Metazoa</taxon>
        <taxon>Ecdysozoa</taxon>
        <taxon>Arthropoda</taxon>
        <taxon>Chelicerata</taxon>
        <taxon>Arachnida</taxon>
        <taxon>Acari</taxon>
        <taxon>Acariformes</taxon>
        <taxon>Trombidiformes</taxon>
        <taxon>Prostigmata</taxon>
        <taxon>Eleutherengona</taxon>
        <taxon>Raphignathae</taxon>
        <taxon>Tetranychoidea</taxon>
        <taxon>Tetranychidae</taxon>
        <taxon>Tetranychus</taxon>
    </lineage>
</organism>
<feature type="domain" description="Laminin EGF-like" evidence="9">
    <location>
        <begin position="83"/>
        <end position="131"/>
    </location>
</feature>
<name>T1JRW9_TETUR</name>
<reference evidence="11" key="2">
    <citation type="submission" date="2015-06" db="UniProtKB">
        <authorList>
            <consortium name="EnsemblMetazoa"/>
        </authorList>
    </citation>
    <scope>IDENTIFICATION</scope>
</reference>
<proteinExistence type="predicted"/>
<dbReference type="GO" id="GO:0009887">
    <property type="term" value="P:animal organ morphogenesis"/>
    <property type="evidence" value="ECO:0007669"/>
    <property type="project" value="TreeGrafter"/>
</dbReference>
<dbReference type="HOGENOM" id="CLU_922372_0_0_1"/>
<evidence type="ECO:0000256" key="4">
    <source>
        <dbReference type="ARBA" id="ARBA00022737"/>
    </source>
</evidence>
<evidence type="ECO:0000256" key="6">
    <source>
        <dbReference type="ARBA" id="ARBA00023180"/>
    </source>
</evidence>
<dbReference type="STRING" id="32264.T1JRW9"/>
<feature type="domain" description="Laminin IV type A" evidence="10">
    <location>
        <begin position="152"/>
        <end position="302"/>
    </location>
</feature>
<dbReference type="GO" id="GO:0007411">
    <property type="term" value="P:axon guidance"/>
    <property type="evidence" value="ECO:0007669"/>
    <property type="project" value="TreeGrafter"/>
</dbReference>